<organism evidence="2 3">
    <name type="scientific">Kwoniella dejecticola CBS 10117</name>
    <dbReference type="NCBI Taxonomy" id="1296121"/>
    <lineage>
        <taxon>Eukaryota</taxon>
        <taxon>Fungi</taxon>
        <taxon>Dikarya</taxon>
        <taxon>Basidiomycota</taxon>
        <taxon>Agaricomycotina</taxon>
        <taxon>Tremellomycetes</taxon>
        <taxon>Tremellales</taxon>
        <taxon>Cryptococcaceae</taxon>
        <taxon>Kwoniella</taxon>
    </lineage>
</organism>
<reference evidence="2" key="1">
    <citation type="submission" date="2013-07" db="EMBL/GenBank/DDBJ databases">
        <authorList>
            <consortium name="The Broad Institute Genome Sequencing Platform"/>
            <person name="Cuomo C."/>
            <person name="Litvintseva A."/>
            <person name="Chen Y."/>
            <person name="Heitman J."/>
            <person name="Sun S."/>
            <person name="Springer D."/>
            <person name="Dromer F."/>
            <person name="Young S.K."/>
            <person name="Zeng Q."/>
            <person name="Gargeya S."/>
            <person name="Fitzgerald M."/>
            <person name="Abouelleil A."/>
            <person name="Alvarado L."/>
            <person name="Berlin A.M."/>
            <person name="Chapman S.B."/>
            <person name="Dewar J."/>
            <person name="Goldberg J."/>
            <person name="Griggs A."/>
            <person name="Gujja S."/>
            <person name="Hansen M."/>
            <person name="Howarth C."/>
            <person name="Imamovic A."/>
            <person name="Larimer J."/>
            <person name="McCowan C."/>
            <person name="Murphy C."/>
            <person name="Pearson M."/>
            <person name="Priest M."/>
            <person name="Roberts A."/>
            <person name="Saif S."/>
            <person name="Shea T."/>
            <person name="Sykes S."/>
            <person name="Wortman J."/>
            <person name="Nusbaum C."/>
            <person name="Birren B."/>
        </authorList>
    </citation>
    <scope>NUCLEOTIDE SEQUENCE</scope>
    <source>
        <strain evidence="2">CBS 10117</strain>
    </source>
</reference>
<gene>
    <name evidence="2" type="ORF">I303_101712</name>
</gene>
<dbReference type="GeneID" id="28965851"/>
<dbReference type="KEGG" id="kdj:28965851"/>
<feature type="region of interest" description="Disordered" evidence="1">
    <location>
        <begin position="721"/>
        <end position="779"/>
    </location>
</feature>
<protein>
    <submittedName>
        <fullName evidence="2">Uncharacterized protein</fullName>
    </submittedName>
</protein>
<evidence type="ECO:0000313" key="3">
    <source>
        <dbReference type="Proteomes" id="UP000078595"/>
    </source>
</evidence>
<evidence type="ECO:0000313" key="2">
    <source>
        <dbReference type="EMBL" id="WWC59164.1"/>
    </source>
</evidence>
<proteinExistence type="predicted"/>
<feature type="compositionally biased region" description="Low complexity" evidence="1">
    <location>
        <begin position="642"/>
        <end position="655"/>
    </location>
</feature>
<feature type="compositionally biased region" description="Low complexity" evidence="1">
    <location>
        <begin position="590"/>
        <end position="603"/>
    </location>
</feature>
<name>A0AAJ8MEU1_9TREE</name>
<feature type="region of interest" description="Disordered" evidence="1">
    <location>
        <begin position="41"/>
        <end position="67"/>
    </location>
</feature>
<feature type="compositionally biased region" description="Low complexity" evidence="1">
    <location>
        <begin position="339"/>
        <end position="349"/>
    </location>
</feature>
<dbReference type="RefSeq" id="XP_065824475.1">
    <property type="nucleotide sequence ID" value="XM_065968403.1"/>
</dbReference>
<dbReference type="EMBL" id="CP144531">
    <property type="protein sequence ID" value="WWC59164.1"/>
    <property type="molecule type" value="Genomic_DNA"/>
</dbReference>
<sequence length="779" mass="84929">MRLEQLTIPMTPRTPSALLSSLILSPRPNLIPSGYGVFPSDSSARDDARELSQPGVGAGMGAGSGGGTGAGTFPSSIMSILSPLIPIPNIPALSLLSPFPTEQPHRNCDCDGAHDTGSNTHDSPDEAAEVVEMRKPEIEITYRSLTLKESTQIAHLFWLKLKDIDLETKNKNKKAMKEYTNLTIELAKELDQVGVKWDKQRRVMGIHLRGLWERQMKLQMRRQMGETTFLLGSKKNKGRGFVIDRLALCVQGSLITSNEAPHPLDPAPLPLPEVQRIDIPKLKPEQNRLDSKSIIRPKSILKVGSASNPSKQNHTIQAGLFSSLPFPLPLPVPVPARLPNSSRLSSPPNHTSPSLMSSDQAPVSVQGQRQTRKPSTSISTLKSILRPSSLPVPKPPSDQADIIPSISAQKGVVASNTDRMTFAGPAAVDDMIASTYKVEADPTSKTSQQKAMDSCLNEAQNPAATPKSNAKWTERKKQVSLRIMVDSHKPIKSNALSTAISYQTATALSTAFHSRRTGDHTPYSAHTPFIYGYTSRDAACSPFAAYTPFAYAHTPQGRGRRRNGTPLPSALRFGPGQGVSTPSHLQGWRGKSSGKFKGMSNSKGKSKSRGDLTPQIKHTGRHQTNLIQPFSAITPIPPTPRTPKTARSMISTRTRTQTRTKYKKSYGHGSRYGKGKQSNRRGKFGWTPISRLLPNLSFNLDINLDLGVHLRLGDKLFSFHTAETDPDPLMKSKSKTKSKSQSQNQKKARYGNSDGNHKNKANAMEIGGIGGGHGGWEIR</sequence>
<feature type="compositionally biased region" description="Basic residues" evidence="1">
    <location>
        <begin position="656"/>
        <end position="682"/>
    </location>
</feature>
<feature type="region of interest" description="Disordered" evidence="1">
    <location>
        <begin position="631"/>
        <end position="682"/>
    </location>
</feature>
<evidence type="ECO:0000256" key="1">
    <source>
        <dbReference type="SAM" id="MobiDB-lite"/>
    </source>
</evidence>
<feature type="compositionally biased region" description="Gly residues" evidence="1">
    <location>
        <begin position="767"/>
        <end position="779"/>
    </location>
</feature>
<feature type="region of interest" description="Disordered" evidence="1">
    <location>
        <begin position="339"/>
        <end position="401"/>
    </location>
</feature>
<feature type="region of interest" description="Disordered" evidence="1">
    <location>
        <begin position="572"/>
        <end position="615"/>
    </location>
</feature>
<dbReference type="Proteomes" id="UP000078595">
    <property type="component" value="Chromosome 2"/>
</dbReference>
<accession>A0AAJ8MEU1</accession>
<feature type="compositionally biased region" description="Polar residues" evidence="1">
    <location>
        <begin position="351"/>
        <end position="382"/>
    </location>
</feature>
<keyword evidence="3" id="KW-1185">Reference proteome</keyword>
<dbReference type="AlphaFoldDB" id="A0AAJ8MEU1"/>
<reference evidence="2" key="2">
    <citation type="submission" date="2024-02" db="EMBL/GenBank/DDBJ databases">
        <title>Comparative genomics of Cryptococcus and Kwoniella reveals pathogenesis evolution and contrasting modes of karyotype evolution via chromosome fusion or intercentromeric recombination.</title>
        <authorList>
            <person name="Coelho M.A."/>
            <person name="David-Palma M."/>
            <person name="Shea T."/>
            <person name="Bowers K."/>
            <person name="McGinley-Smith S."/>
            <person name="Mohammad A.W."/>
            <person name="Gnirke A."/>
            <person name="Yurkov A.M."/>
            <person name="Nowrousian M."/>
            <person name="Sun S."/>
            <person name="Cuomo C.A."/>
            <person name="Heitman J."/>
        </authorList>
    </citation>
    <scope>NUCLEOTIDE SEQUENCE</scope>
    <source>
        <strain evidence="2">CBS 10117</strain>
    </source>
</reference>
<feature type="compositionally biased region" description="Gly residues" evidence="1">
    <location>
        <begin position="56"/>
        <end position="67"/>
    </location>
</feature>